<sequence>MLVSEDLERLEAYTYLTVPERGTYLAVMRLFSASLMTDLSAQQVVEAIEGLPLDTAVSRLNQLVAWGNLLPSSHSVRVKSIEEYQRTRSRYQLSPLGERVQRQVDEVLAGAETAREISRELLGLVATGLAALSELLEDPGGADMVRARDTVAAVFAQFWQFRDSVRDFYAYLGQVLARYDLDGSEYSGFKNLLLDYVESITEEVVLLSPRIQHHLRRIWPHLDGLLERLDEGGLAEAAKDLGVVVQRTRGHSLDDWLALRAWFEDTGGRRSEVNQLRDATLRALQSLLANAKRMIRSSGQATSRRRDLLRLAAWFDAADAGTAADLFTAAFGLYGSRHLGLAADAEAVVPATDSWWSRPAVTVPVALRERGERAARGRPGGIVDRSAQQRLLVERAAAAQDARVRAAAELLSAAADLSAVRLSGPAMQLLLELMAQALGAGDPAAGTAVTVSIDLGLRCELTAKPGHALTLRSAGGDFTAEDLAILIAGHDTEVAGHDTEIAGYGAEIAAHDTGTVGQGAEIAGREPAIVGREPEQTETERTGSGHG</sequence>
<evidence type="ECO:0000313" key="3">
    <source>
        <dbReference type="Proteomes" id="UP001501470"/>
    </source>
</evidence>
<accession>A0ABN2DE83</accession>
<evidence type="ECO:0008006" key="4">
    <source>
        <dbReference type="Google" id="ProtNLM"/>
    </source>
</evidence>
<evidence type="ECO:0000313" key="2">
    <source>
        <dbReference type="EMBL" id="GAA1573585.1"/>
    </source>
</evidence>
<organism evidence="2 3">
    <name type="scientific">Dactylosporangium maewongense</name>
    <dbReference type="NCBI Taxonomy" id="634393"/>
    <lineage>
        <taxon>Bacteria</taxon>
        <taxon>Bacillati</taxon>
        <taxon>Actinomycetota</taxon>
        <taxon>Actinomycetes</taxon>
        <taxon>Micromonosporales</taxon>
        <taxon>Micromonosporaceae</taxon>
        <taxon>Dactylosporangium</taxon>
    </lineage>
</organism>
<dbReference type="Pfam" id="PF09660">
    <property type="entry name" value="DUF2397"/>
    <property type="match status" value="1"/>
</dbReference>
<reference evidence="2 3" key="1">
    <citation type="journal article" date="2019" name="Int. J. Syst. Evol. Microbiol.">
        <title>The Global Catalogue of Microorganisms (GCM) 10K type strain sequencing project: providing services to taxonomists for standard genome sequencing and annotation.</title>
        <authorList>
            <consortium name="The Broad Institute Genomics Platform"/>
            <consortium name="The Broad Institute Genome Sequencing Center for Infectious Disease"/>
            <person name="Wu L."/>
            <person name="Ma J."/>
        </authorList>
    </citation>
    <scope>NUCLEOTIDE SEQUENCE [LARGE SCALE GENOMIC DNA]</scope>
    <source>
        <strain evidence="2 3">JCM 15933</strain>
    </source>
</reference>
<name>A0ABN2DE83_9ACTN</name>
<keyword evidence="3" id="KW-1185">Reference proteome</keyword>
<comment type="caution">
    <text evidence="2">The sequence shown here is derived from an EMBL/GenBank/DDBJ whole genome shotgun (WGS) entry which is preliminary data.</text>
</comment>
<protein>
    <recommendedName>
        <fullName evidence="4">TIGR02677 family protein</fullName>
    </recommendedName>
</protein>
<proteinExistence type="predicted"/>
<feature type="compositionally biased region" description="Basic and acidic residues" evidence="1">
    <location>
        <begin position="532"/>
        <end position="547"/>
    </location>
</feature>
<dbReference type="Proteomes" id="UP001501470">
    <property type="component" value="Unassembled WGS sequence"/>
</dbReference>
<dbReference type="EMBL" id="BAAAQD010000050">
    <property type="protein sequence ID" value="GAA1573585.1"/>
    <property type="molecule type" value="Genomic_DNA"/>
</dbReference>
<gene>
    <name evidence="2" type="ORF">GCM10009827_114350</name>
</gene>
<feature type="region of interest" description="Disordered" evidence="1">
    <location>
        <begin position="524"/>
        <end position="547"/>
    </location>
</feature>
<evidence type="ECO:0000256" key="1">
    <source>
        <dbReference type="SAM" id="MobiDB-lite"/>
    </source>
</evidence>
<dbReference type="InterPro" id="IPR013493">
    <property type="entry name" value="CHP02677"/>
</dbReference>
<dbReference type="NCBIfam" id="TIGR02677">
    <property type="entry name" value="TIGR02677 family protein"/>
    <property type="match status" value="1"/>
</dbReference>